<sequence length="246" mass="27974">MPDLIDMHAAPPPANQGSPAPLCGKNETSPVSEISLPFLFNVSSRPLSRTRTIVFFILGSRIGLAFFCIYPFTNWLAGYRDYQHELFFAWELNIPFMPEFIWLYLSMYVLFLLPPFFLPPKAMERLARALIWATCIAGFIFLAFPARLGFPRIVPSDPLYRPIFEALFSIDRPYNLVPSLHVVYSAAIILAIASQQIGRSICILLFCWLIAIMASTLFIHQHHFLDVLSGLALALLMHCHVKERNV</sequence>
<keyword evidence="1" id="KW-0472">Membrane</keyword>
<feature type="transmembrane region" description="Helical" evidence="1">
    <location>
        <begin position="130"/>
        <end position="154"/>
    </location>
</feature>
<keyword evidence="4" id="KW-1185">Reference proteome</keyword>
<feature type="domain" description="Inositolphosphotransferase Aur1/Ipt1" evidence="2">
    <location>
        <begin position="99"/>
        <end position="239"/>
    </location>
</feature>
<feature type="transmembrane region" description="Helical" evidence="1">
    <location>
        <begin position="174"/>
        <end position="193"/>
    </location>
</feature>
<dbReference type="InterPro" id="IPR026841">
    <property type="entry name" value="Aur1/Ipt1"/>
</dbReference>
<dbReference type="EMBL" id="JBEUWX010000002">
    <property type="protein sequence ID" value="MFA9950292.1"/>
    <property type="molecule type" value="Genomic_DNA"/>
</dbReference>
<evidence type="ECO:0000313" key="3">
    <source>
        <dbReference type="EMBL" id="MFA9950292.1"/>
    </source>
</evidence>
<dbReference type="RefSeq" id="WP_418891357.1">
    <property type="nucleotide sequence ID" value="NZ_JBEUWX010000002.1"/>
</dbReference>
<evidence type="ECO:0000259" key="2">
    <source>
        <dbReference type="Pfam" id="PF14378"/>
    </source>
</evidence>
<feature type="transmembrane region" description="Helical" evidence="1">
    <location>
        <begin position="200"/>
        <end position="218"/>
    </location>
</feature>
<name>A0ABV4UFE1_9RHOO</name>
<comment type="caution">
    <text evidence="3">The sequence shown here is derived from an EMBL/GenBank/DDBJ whole genome shotgun (WGS) entry which is preliminary data.</text>
</comment>
<reference evidence="4" key="1">
    <citation type="submission" date="2024-06" db="EMBL/GenBank/DDBJ databases">
        <title>Radixoralia hellwigii gen. nov., sp nov., isolated from a root canal in the human oral cavity.</title>
        <authorList>
            <person name="Bartsch S."/>
            <person name="Wittmer A."/>
            <person name="Schulz A.-K."/>
            <person name="Neumann-Schaal M."/>
            <person name="Wolf J."/>
            <person name="Gronow S."/>
            <person name="Tennert C."/>
            <person name="Haecker G."/>
            <person name="Cieplik F."/>
            <person name="Al-Ahmad A."/>
        </authorList>
    </citation>
    <scope>NUCLEOTIDE SEQUENCE [LARGE SCALE GENOMIC DNA]</scope>
    <source>
        <strain evidence="4">Wk13</strain>
    </source>
</reference>
<evidence type="ECO:0000256" key="1">
    <source>
        <dbReference type="SAM" id="Phobius"/>
    </source>
</evidence>
<proteinExistence type="predicted"/>
<dbReference type="Pfam" id="PF14378">
    <property type="entry name" value="PAP2_3"/>
    <property type="match status" value="1"/>
</dbReference>
<gene>
    <name evidence="3" type="ORF">ABCS64_08170</name>
</gene>
<keyword evidence="1" id="KW-0812">Transmembrane</keyword>
<dbReference type="Proteomes" id="UP001574673">
    <property type="component" value="Unassembled WGS sequence"/>
</dbReference>
<feature type="transmembrane region" description="Helical" evidence="1">
    <location>
        <begin position="100"/>
        <end position="118"/>
    </location>
</feature>
<feature type="transmembrane region" description="Helical" evidence="1">
    <location>
        <begin position="53"/>
        <end position="72"/>
    </location>
</feature>
<protein>
    <submittedName>
        <fullName evidence="3">Phosphatase PAP2 family protein</fullName>
    </submittedName>
</protein>
<keyword evidence="1" id="KW-1133">Transmembrane helix</keyword>
<accession>A0ABV4UFE1</accession>
<evidence type="ECO:0000313" key="4">
    <source>
        <dbReference type="Proteomes" id="UP001574673"/>
    </source>
</evidence>
<organism evidence="3 4">
    <name type="scientific">Dentiradicibacter hellwigii</name>
    <dbReference type="NCBI Taxonomy" id="3149053"/>
    <lineage>
        <taxon>Bacteria</taxon>
        <taxon>Pseudomonadati</taxon>
        <taxon>Pseudomonadota</taxon>
        <taxon>Betaproteobacteria</taxon>
        <taxon>Rhodocyclales</taxon>
        <taxon>Rhodocyclaceae</taxon>
        <taxon>Dentiradicibacter</taxon>
    </lineage>
</organism>